<evidence type="ECO:0000256" key="1">
    <source>
        <dbReference type="SAM" id="Phobius"/>
    </source>
</evidence>
<feature type="transmembrane region" description="Helical" evidence="1">
    <location>
        <begin position="106"/>
        <end position="126"/>
    </location>
</feature>
<dbReference type="EMBL" id="ADVG01000005">
    <property type="protein sequence ID" value="EFH79682.1"/>
    <property type="molecule type" value="Genomic_DNA"/>
</dbReference>
<sequence length="136" mass="15399">MPSRFLWLSFLRWGVALVIAAALITEIVFPSSFGILPSFRLWKLAFNGAVLIGWIVLSGYALRKLKEKADFTSFRQALLVNFALVIGMPLFFSLMVLTDGKPLDFAIQFGFCPGLLFSIGPLIQIVKYWRRPRRAN</sequence>
<comment type="caution">
    <text evidence="2">The sequence shown here is derived from an EMBL/GenBank/DDBJ whole genome shotgun (WGS) entry which is preliminary data.</text>
</comment>
<keyword evidence="1" id="KW-0812">Transmembrane</keyword>
<evidence type="ECO:0000313" key="3">
    <source>
        <dbReference type="Proteomes" id="UP000004508"/>
    </source>
</evidence>
<proteinExistence type="predicted"/>
<reference evidence="2 3" key="1">
    <citation type="journal article" date="2011" name="Stand. Genomic Sci.">
        <title>Non-contiguous finished genome sequence and contextual data of the filamentous soil bacterium Ktedonobacter racemifer type strain (SOSP1-21).</title>
        <authorList>
            <person name="Chang Y.J."/>
            <person name="Land M."/>
            <person name="Hauser L."/>
            <person name="Chertkov O."/>
            <person name="Del Rio T.G."/>
            <person name="Nolan M."/>
            <person name="Copeland A."/>
            <person name="Tice H."/>
            <person name="Cheng J.F."/>
            <person name="Lucas S."/>
            <person name="Han C."/>
            <person name="Goodwin L."/>
            <person name="Pitluck S."/>
            <person name="Ivanova N."/>
            <person name="Ovchinikova G."/>
            <person name="Pati A."/>
            <person name="Chen A."/>
            <person name="Palaniappan K."/>
            <person name="Mavromatis K."/>
            <person name="Liolios K."/>
            <person name="Brettin T."/>
            <person name="Fiebig A."/>
            <person name="Rohde M."/>
            <person name="Abt B."/>
            <person name="Goker M."/>
            <person name="Detter J.C."/>
            <person name="Woyke T."/>
            <person name="Bristow J."/>
            <person name="Eisen J.A."/>
            <person name="Markowitz V."/>
            <person name="Hugenholtz P."/>
            <person name="Kyrpides N.C."/>
            <person name="Klenk H.P."/>
            <person name="Lapidus A."/>
        </authorList>
    </citation>
    <scope>NUCLEOTIDE SEQUENCE [LARGE SCALE GENOMIC DNA]</scope>
    <source>
        <strain evidence="3">DSM 44963</strain>
    </source>
</reference>
<keyword evidence="1" id="KW-0472">Membrane</keyword>
<dbReference type="OrthoDB" id="9872565at2"/>
<accession>D6U721</accession>
<name>D6U721_KTERA</name>
<keyword evidence="1" id="KW-1133">Transmembrane helix</keyword>
<protein>
    <submittedName>
        <fullName evidence="2">Uncharacterized protein</fullName>
    </submittedName>
</protein>
<feature type="transmembrane region" description="Helical" evidence="1">
    <location>
        <begin position="74"/>
        <end position="94"/>
    </location>
</feature>
<dbReference type="STRING" id="485913.Krac_0168"/>
<organism evidence="2 3">
    <name type="scientific">Ktedonobacter racemifer DSM 44963</name>
    <dbReference type="NCBI Taxonomy" id="485913"/>
    <lineage>
        <taxon>Bacteria</taxon>
        <taxon>Bacillati</taxon>
        <taxon>Chloroflexota</taxon>
        <taxon>Ktedonobacteria</taxon>
        <taxon>Ktedonobacterales</taxon>
        <taxon>Ktedonobacteraceae</taxon>
        <taxon>Ktedonobacter</taxon>
    </lineage>
</organism>
<evidence type="ECO:0000313" key="2">
    <source>
        <dbReference type="EMBL" id="EFH79682.1"/>
    </source>
</evidence>
<gene>
    <name evidence="2" type="ORF">Krac_0168</name>
</gene>
<dbReference type="AlphaFoldDB" id="D6U721"/>
<dbReference type="RefSeq" id="WP_007921684.1">
    <property type="nucleotide sequence ID" value="NZ_ADVG01000005.1"/>
</dbReference>
<feature type="transmembrane region" description="Helical" evidence="1">
    <location>
        <begin position="44"/>
        <end position="62"/>
    </location>
</feature>
<keyword evidence="3" id="KW-1185">Reference proteome</keyword>
<dbReference type="Proteomes" id="UP000004508">
    <property type="component" value="Unassembled WGS sequence"/>
</dbReference>
<dbReference type="InParanoid" id="D6U721"/>